<evidence type="ECO:0000313" key="1">
    <source>
        <dbReference type="EMBL" id="PIC44183.1"/>
    </source>
</evidence>
<proteinExistence type="predicted"/>
<organism evidence="1 2">
    <name type="scientific">Caenorhabditis nigoni</name>
    <dbReference type="NCBI Taxonomy" id="1611254"/>
    <lineage>
        <taxon>Eukaryota</taxon>
        <taxon>Metazoa</taxon>
        <taxon>Ecdysozoa</taxon>
        <taxon>Nematoda</taxon>
        <taxon>Chromadorea</taxon>
        <taxon>Rhabditida</taxon>
        <taxon>Rhabditina</taxon>
        <taxon>Rhabditomorpha</taxon>
        <taxon>Rhabditoidea</taxon>
        <taxon>Rhabditidae</taxon>
        <taxon>Peloderinae</taxon>
        <taxon>Caenorhabditis</taxon>
    </lineage>
</organism>
<dbReference type="EMBL" id="PDUG01000002">
    <property type="protein sequence ID" value="PIC44183.1"/>
    <property type="molecule type" value="Genomic_DNA"/>
</dbReference>
<dbReference type="AlphaFoldDB" id="A0A2G5UXE0"/>
<accession>A0A2G5UXE0</accession>
<sequence>MPTLTSAPLVSPCHILEILTVVPASCQPSSTFSIADGGVQIVARQPDQVSVPISATRIVLCSKSRRCTIKNLTLPNVYKKGEETRRSVDSNLKFDFVETESSLVNSYQCFLEIILWV</sequence>
<keyword evidence="2" id="KW-1185">Reference proteome</keyword>
<comment type="caution">
    <text evidence="1">The sequence shown here is derived from an EMBL/GenBank/DDBJ whole genome shotgun (WGS) entry which is preliminary data.</text>
</comment>
<dbReference type="Proteomes" id="UP000230233">
    <property type="component" value="Chromosome II"/>
</dbReference>
<gene>
    <name evidence="1" type="primary">Cnig_chr_II.g4637</name>
    <name evidence="1" type="ORF">B9Z55_004637</name>
</gene>
<reference evidence="2" key="1">
    <citation type="submission" date="2017-10" db="EMBL/GenBank/DDBJ databases">
        <title>Rapid genome shrinkage in a self-fertile nematode reveals novel sperm competition proteins.</title>
        <authorList>
            <person name="Yin D."/>
            <person name="Schwarz E.M."/>
            <person name="Thomas C.G."/>
            <person name="Felde R.L."/>
            <person name="Korf I.F."/>
            <person name="Cutter A.D."/>
            <person name="Schartner C.M."/>
            <person name="Ralston E.J."/>
            <person name="Meyer B.J."/>
            <person name="Haag E.S."/>
        </authorList>
    </citation>
    <scope>NUCLEOTIDE SEQUENCE [LARGE SCALE GENOMIC DNA]</scope>
    <source>
        <strain evidence="2">JU1422</strain>
    </source>
</reference>
<name>A0A2G5UXE0_9PELO</name>
<protein>
    <submittedName>
        <fullName evidence="1">Uncharacterized protein</fullName>
    </submittedName>
</protein>
<evidence type="ECO:0000313" key="2">
    <source>
        <dbReference type="Proteomes" id="UP000230233"/>
    </source>
</evidence>